<dbReference type="RefSeq" id="WP_367994581.1">
    <property type="nucleotide sequence ID" value="NZ_JBFPJR010000023.1"/>
</dbReference>
<keyword evidence="2" id="KW-1185">Reference proteome</keyword>
<proteinExistence type="predicted"/>
<accession>A0ABV3T1F0</accession>
<evidence type="ECO:0000313" key="1">
    <source>
        <dbReference type="EMBL" id="MEX0428610.1"/>
    </source>
</evidence>
<sequence>MVQLFADFKELHGSSPSDILNAARDPQTSGRALVSLSQDLVDDAKKTHQNTEGDIQAITTAPHHGAKMCLQLGNIGQVAAGCLTKFGTAAQTFDKGVEKLNHKISTSGLRDPSQPDVRSGSTETIQQNVKNSLEPDYRALVKTLDKEAGDTATLLKHPNDVETVRALIDGGFIPLAAATNWPNLHLTDEDRAKYYTATMKDMSPADRAKYLIEHKEISGKVVDLILAKDPTTAKELGTDVSKKISGIDKDSSDGDVRDVTALLNRFGDSGVASAAILQATGAKTLISALSLAGIRIYNNDRKTTTDFTASLRTMFRSGEPVLATQDPEASRDLARDLVKQVDLRNLDATDEDVPLANRPVALSYLLRGSTLSTPFLDTMGDELEHLERTTDDFHWRQSTMGSLGVGAFFDPDHQDAAWDPMASYMDALGHNGKASLQFFDAGGDNPYGSTGDDRQKYWIGHRLWSHDDFDGLTSALDAATTNPSNLSDPTTARDAASLMSNATHLLAERSSVDWGSGHDGESFDPGNVDTAGTKHVAHMLTTYMPAIDKALADHGGDHAPGLVTLTGDRFGAGLADQPLFDGAGLKTLADVAVSTDDGFNDMRQGLNAYQTIQLQNSIHDHGRVDDQTSQADAKLEGLFVNAVGDTKIADAADQDARVQSWIDMGKDVVGEIPVPGGKVVEFLASHAIDAGADSLSDHYANNEDTEVDSENNYATAALRARHEAAQNALVNAGVIKPSEVAHQLTTVPNTSYTREQVENWFPDGKFPTQAQYNAMSPQDRASMRDALATIVDDRGLNDIPDYDQTYQDMFSKYFEKGDGDGN</sequence>
<gene>
    <name evidence="1" type="ORF">AB3X52_13345</name>
</gene>
<comment type="caution">
    <text evidence="1">The sequence shown here is derived from an EMBL/GenBank/DDBJ whole genome shotgun (WGS) entry which is preliminary data.</text>
</comment>
<dbReference type="EMBL" id="JBFPJR010000023">
    <property type="protein sequence ID" value="MEX0428610.1"/>
    <property type="molecule type" value="Genomic_DNA"/>
</dbReference>
<protein>
    <submittedName>
        <fullName evidence="1">DUF6571 family protein</fullName>
    </submittedName>
</protein>
<organism evidence="1 2">
    <name type="scientific">Nocardioides eburneus</name>
    <dbReference type="NCBI Taxonomy" id="3231482"/>
    <lineage>
        <taxon>Bacteria</taxon>
        <taxon>Bacillati</taxon>
        <taxon>Actinomycetota</taxon>
        <taxon>Actinomycetes</taxon>
        <taxon>Propionibacteriales</taxon>
        <taxon>Nocardioidaceae</taxon>
        <taxon>Nocardioides</taxon>
    </lineage>
</organism>
<reference evidence="1 2" key="1">
    <citation type="submission" date="2024-07" db="EMBL/GenBank/DDBJ databases">
        <authorList>
            <person name="Lee S."/>
            <person name="Kang M."/>
        </authorList>
    </citation>
    <scope>NUCLEOTIDE SEQUENCE [LARGE SCALE GENOMIC DNA]</scope>
    <source>
        <strain evidence="1 2">DS6</strain>
    </source>
</reference>
<evidence type="ECO:0000313" key="2">
    <source>
        <dbReference type="Proteomes" id="UP001556631"/>
    </source>
</evidence>
<dbReference type="Proteomes" id="UP001556631">
    <property type="component" value="Unassembled WGS sequence"/>
</dbReference>
<name>A0ABV3T1F0_9ACTN</name>